<dbReference type="CDD" id="cd09071">
    <property type="entry name" value="FAR_C"/>
    <property type="match status" value="1"/>
</dbReference>
<keyword evidence="4" id="KW-0521">NADP</keyword>
<keyword evidence="8" id="KW-1185">Reference proteome</keyword>
<evidence type="ECO:0000313" key="7">
    <source>
        <dbReference type="EMBL" id="KAK9736608.1"/>
    </source>
</evidence>
<feature type="transmembrane region" description="Helical" evidence="4">
    <location>
        <begin position="456"/>
        <end position="481"/>
    </location>
</feature>
<dbReference type="AlphaFoldDB" id="A0AAW1LPU9"/>
<feature type="domain" description="Fatty acyl-CoA reductase C-terminal" evidence="5">
    <location>
        <begin position="348"/>
        <end position="439"/>
    </location>
</feature>
<dbReference type="Proteomes" id="UP001458880">
    <property type="component" value="Unassembled WGS sequence"/>
</dbReference>
<dbReference type="EC" id="1.2.1.84" evidence="4"/>
<dbReference type="EMBL" id="JASPKY010000111">
    <property type="protein sequence ID" value="KAK9736608.1"/>
    <property type="molecule type" value="Genomic_DNA"/>
</dbReference>
<comment type="catalytic activity">
    <reaction evidence="4">
        <text>a long-chain fatty acyl-CoA + 2 NADPH + 2 H(+) = a long-chain primary fatty alcohol + 2 NADP(+) + CoA</text>
        <dbReference type="Rhea" id="RHEA:52716"/>
        <dbReference type="ChEBI" id="CHEBI:15378"/>
        <dbReference type="ChEBI" id="CHEBI:57287"/>
        <dbReference type="ChEBI" id="CHEBI:57783"/>
        <dbReference type="ChEBI" id="CHEBI:58349"/>
        <dbReference type="ChEBI" id="CHEBI:77396"/>
        <dbReference type="ChEBI" id="CHEBI:83139"/>
        <dbReference type="EC" id="1.2.1.84"/>
    </reaction>
</comment>
<dbReference type="Gene3D" id="3.40.50.720">
    <property type="entry name" value="NAD(P)-binding Rossmann-like Domain"/>
    <property type="match status" value="1"/>
</dbReference>
<evidence type="ECO:0000259" key="6">
    <source>
        <dbReference type="Pfam" id="PF07993"/>
    </source>
</evidence>
<evidence type="ECO:0000256" key="4">
    <source>
        <dbReference type="RuleBase" id="RU363097"/>
    </source>
</evidence>
<dbReference type="Pfam" id="PF03015">
    <property type="entry name" value="Sterile"/>
    <property type="match status" value="1"/>
</dbReference>
<dbReference type="InterPro" id="IPR026055">
    <property type="entry name" value="FAR"/>
</dbReference>
<organism evidence="7 8">
    <name type="scientific">Popillia japonica</name>
    <name type="common">Japanese beetle</name>
    <dbReference type="NCBI Taxonomy" id="7064"/>
    <lineage>
        <taxon>Eukaryota</taxon>
        <taxon>Metazoa</taxon>
        <taxon>Ecdysozoa</taxon>
        <taxon>Arthropoda</taxon>
        <taxon>Hexapoda</taxon>
        <taxon>Insecta</taxon>
        <taxon>Pterygota</taxon>
        <taxon>Neoptera</taxon>
        <taxon>Endopterygota</taxon>
        <taxon>Coleoptera</taxon>
        <taxon>Polyphaga</taxon>
        <taxon>Scarabaeiformia</taxon>
        <taxon>Scarabaeidae</taxon>
        <taxon>Rutelinae</taxon>
        <taxon>Popillia</taxon>
    </lineage>
</organism>
<feature type="domain" description="Thioester reductase (TE)" evidence="6">
    <location>
        <begin position="16"/>
        <end position="276"/>
    </location>
</feature>
<dbReference type="GO" id="GO:0005777">
    <property type="term" value="C:peroxisome"/>
    <property type="evidence" value="ECO:0007669"/>
    <property type="project" value="TreeGrafter"/>
</dbReference>
<keyword evidence="4" id="KW-0472">Membrane</keyword>
<dbReference type="GO" id="GO:0102965">
    <property type="term" value="F:alcohol-forming long-chain fatty acyl-CoA reductase activity"/>
    <property type="evidence" value="ECO:0007669"/>
    <property type="project" value="UniProtKB-EC"/>
</dbReference>
<dbReference type="GO" id="GO:0035336">
    <property type="term" value="P:long-chain fatty-acyl-CoA metabolic process"/>
    <property type="evidence" value="ECO:0007669"/>
    <property type="project" value="TreeGrafter"/>
</dbReference>
<gene>
    <name evidence="7" type="ORF">QE152_g11440</name>
</gene>
<dbReference type="PANTHER" id="PTHR11011:SF60">
    <property type="entry name" value="FATTY ACYL-COA REDUCTASE-RELATED"/>
    <property type="match status" value="1"/>
</dbReference>
<keyword evidence="4" id="KW-0812">Transmembrane</keyword>
<evidence type="ECO:0000256" key="1">
    <source>
        <dbReference type="ARBA" id="ARBA00005928"/>
    </source>
</evidence>
<dbReference type="InterPro" id="IPR033640">
    <property type="entry name" value="FAR_C"/>
</dbReference>
<comment type="caution">
    <text evidence="7">The sequence shown here is derived from an EMBL/GenBank/DDBJ whole genome shotgun (WGS) entry which is preliminary data.</text>
</comment>
<reference evidence="7 8" key="1">
    <citation type="journal article" date="2024" name="BMC Genomics">
        <title>De novo assembly and annotation of Popillia japonica's genome with initial clues to its potential as an invasive pest.</title>
        <authorList>
            <person name="Cucini C."/>
            <person name="Boschi S."/>
            <person name="Funari R."/>
            <person name="Cardaioli E."/>
            <person name="Iannotti N."/>
            <person name="Marturano G."/>
            <person name="Paoli F."/>
            <person name="Bruttini M."/>
            <person name="Carapelli A."/>
            <person name="Frati F."/>
            <person name="Nardi F."/>
        </authorList>
    </citation>
    <scope>NUCLEOTIDE SEQUENCE [LARGE SCALE GENOMIC DNA]</scope>
    <source>
        <strain evidence="7">DMR45628</strain>
    </source>
</reference>
<comment type="similarity">
    <text evidence="1 4">Belongs to the fatty acyl-CoA reductase family.</text>
</comment>
<evidence type="ECO:0000256" key="2">
    <source>
        <dbReference type="ARBA" id="ARBA00022516"/>
    </source>
</evidence>
<keyword evidence="2 4" id="KW-0444">Lipid biosynthesis</keyword>
<comment type="function">
    <text evidence="4">Catalyzes the reduction of fatty acyl-CoA to fatty alcohols.</text>
</comment>
<keyword evidence="4" id="KW-0560">Oxidoreductase</keyword>
<keyword evidence="3 4" id="KW-0443">Lipid metabolism</keyword>
<dbReference type="InterPro" id="IPR013120">
    <property type="entry name" value="FAR_NAD-bd"/>
</dbReference>
<dbReference type="CDD" id="cd05236">
    <property type="entry name" value="FAR-N_SDR_e"/>
    <property type="match status" value="1"/>
</dbReference>
<evidence type="ECO:0000256" key="3">
    <source>
        <dbReference type="ARBA" id="ARBA00023098"/>
    </source>
</evidence>
<dbReference type="PANTHER" id="PTHR11011">
    <property type="entry name" value="MALE STERILITY PROTEIN 2-RELATED"/>
    <property type="match status" value="1"/>
</dbReference>
<proteinExistence type="inferred from homology"/>
<evidence type="ECO:0000313" key="8">
    <source>
        <dbReference type="Proteomes" id="UP001458880"/>
    </source>
</evidence>
<name>A0AAW1LPU9_POPJA</name>
<sequence>MERYTSNGLAYNKQWKVLLEKLLRSQDNICNIFLLIRSKKNTNAEDRVTQHIFDQPLFEVLKASNPNFMRKIIVVPGDLLKPQLGISDHDVRILKNTINIVYHCAASLRMNATLKENVNCNVTTVMQLLELCREMRHLKSVVIVSTTYSHSPYPLIPEAINKSDFQPDLILKMCDEMDDKTLREITPVLLNGHSDTYTFSKLLMENMLLNHTDLPIVLFRPAIVTPSLREPIYGWVDTFSGVAGLGFAIGSGFLRSLCLQNNAMANLVPVDMCASALICSAWHGTRQTQRDKIAVYNYACDKHKSTVQVLALAMYGSQLKLNCSIWKQCVIITQYKTIYNLSRLCLERIPAFFSDIYLKFSGSKLRLQKIYNEKLHPFIDVLSFYFSNGWEMEEGNTDAMWNCLTKSEKEKYFFDTNSLDLNELADATCFGIKVYLAKEKIEDNYKAVRKQQIFTIAHYTLIFLIIGGIVWLLCTIGRCFYE</sequence>
<evidence type="ECO:0000259" key="5">
    <source>
        <dbReference type="Pfam" id="PF03015"/>
    </source>
</evidence>
<dbReference type="GO" id="GO:0080019">
    <property type="term" value="F:alcohol-forming very long-chain fatty acyl-CoA reductase activity"/>
    <property type="evidence" value="ECO:0007669"/>
    <property type="project" value="InterPro"/>
</dbReference>
<keyword evidence="4" id="KW-1133">Transmembrane helix</keyword>
<accession>A0AAW1LPU9</accession>
<protein>
    <recommendedName>
        <fullName evidence="4">Fatty acyl-CoA reductase</fullName>
        <ecNumber evidence="4">1.2.1.84</ecNumber>
    </recommendedName>
</protein>
<dbReference type="SUPFAM" id="SSF51735">
    <property type="entry name" value="NAD(P)-binding Rossmann-fold domains"/>
    <property type="match status" value="1"/>
</dbReference>
<dbReference type="Pfam" id="PF07993">
    <property type="entry name" value="NAD_binding_4"/>
    <property type="match status" value="1"/>
</dbReference>
<dbReference type="InterPro" id="IPR036291">
    <property type="entry name" value="NAD(P)-bd_dom_sf"/>
</dbReference>